<reference evidence="2" key="1">
    <citation type="journal article" date="2015" name="Nature">
        <title>Complex archaea that bridge the gap between prokaryotes and eukaryotes.</title>
        <authorList>
            <person name="Spang A."/>
            <person name="Saw J.H."/>
            <person name="Jorgensen S.L."/>
            <person name="Zaremba-Niedzwiedzka K."/>
            <person name="Martijn J."/>
            <person name="Lind A.E."/>
            <person name="van Eijk R."/>
            <person name="Schleper C."/>
            <person name="Guy L."/>
            <person name="Ettema T.J."/>
        </authorList>
    </citation>
    <scope>NUCLEOTIDE SEQUENCE</scope>
</reference>
<feature type="transmembrane region" description="Helical" evidence="1">
    <location>
        <begin position="15"/>
        <end position="38"/>
    </location>
</feature>
<keyword evidence="1" id="KW-1133">Transmembrane helix</keyword>
<organism evidence="2">
    <name type="scientific">marine sediment metagenome</name>
    <dbReference type="NCBI Taxonomy" id="412755"/>
    <lineage>
        <taxon>unclassified sequences</taxon>
        <taxon>metagenomes</taxon>
        <taxon>ecological metagenomes</taxon>
    </lineage>
</organism>
<keyword evidence="1" id="KW-0472">Membrane</keyword>
<name>A0A0F9HAD2_9ZZZZ</name>
<proteinExistence type="predicted"/>
<dbReference type="EMBL" id="LAZR01015629">
    <property type="protein sequence ID" value="KKM08079.1"/>
    <property type="molecule type" value="Genomic_DNA"/>
</dbReference>
<protein>
    <submittedName>
        <fullName evidence="2">Uncharacterized protein</fullName>
    </submittedName>
</protein>
<evidence type="ECO:0000313" key="2">
    <source>
        <dbReference type="EMBL" id="KKM08079.1"/>
    </source>
</evidence>
<accession>A0A0F9HAD2</accession>
<keyword evidence="1" id="KW-0812">Transmembrane</keyword>
<sequence length="44" mass="5047">MKAVKINWQTSKKMAWFMAVAIMTMTVFIGTVLCTDILNPSYFD</sequence>
<evidence type="ECO:0000256" key="1">
    <source>
        <dbReference type="SAM" id="Phobius"/>
    </source>
</evidence>
<comment type="caution">
    <text evidence="2">The sequence shown here is derived from an EMBL/GenBank/DDBJ whole genome shotgun (WGS) entry which is preliminary data.</text>
</comment>
<gene>
    <name evidence="2" type="ORF">LCGC14_1727450</name>
</gene>
<feature type="non-terminal residue" evidence="2">
    <location>
        <position position="44"/>
    </location>
</feature>
<dbReference type="AlphaFoldDB" id="A0A0F9HAD2"/>